<keyword evidence="3" id="KW-1185">Reference proteome</keyword>
<dbReference type="Proteomes" id="UP000588098">
    <property type="component" value="Unassembled WGS sequence"/>
</dbReference>
<dbReference type="AlphaFoldDB" id="A0A7W9Q647"/>
<evidence type="ECO:0000313" key="2">
    <source>
        <dbReference type="EMBL" id="MBB5933262.1"/>
    </source>
</evidence>
<comment type="caution">
    <text evidence="2">The sequence shown here is derived from an EMBL/GenBank/DDBJ whole genome shotgun (WGS) entry which is preliminary data.</text>
</comment>
<gene>
    <name evidence="2" type="ORF">FHS42_000280</name>
</gene>
<proteinExistence type="predicted"/>
<sequence length="58" mass="6059">MAKVRTETAEARQLGSPASQLGSNATADVMGAGKHRGPAAAEHRQEPVQGKHRRPAGE</sequence>
<name>A0A7W9Q647_9ACTN</name>
<dbReference type="RefSeq" id="WP_184568614.1">
    <property type="nucleotide sequence ID" value="NZ_JACHJL010000001.1"/>
</dbReference>
<feature type="compositionally biased region" description="Basic and acidic residues" evidence="1">
    <location>
        <begin position="1"/>
        <end position="10"/>
    </location>
</feature>
<evidence type="ECO:0000313" key="3">
    <source>
        <dbReference type="Proteomes" id="UP000588098"/>
    </source>
</evidence>
<reference evidence="2 3" key="1">
    <citation type="submission" date="2020-08" db="EMBL/GenBank/DDBJ databases">
        <title>Genomic Encyclopedia of Type Strains, Phase III (KMG-III): the genomes of soil and plant-associated and newly described type strains.</title>
        <authorList>
            <person name="Whitman W."/>
        </authorList>
    </citation>
    <scope>NUCLEOTIDE SEQUENCE [LARGE SCALE GENOMIC DNA]</scope>
    <source>
        <strain evidence="2 3">CECT 8305</strain>
    </source>
</reference>
<organism evidence="2 3">
    <name type="scientific">Streptomyces zagrosensis</name>
    <dbReference type="NCBI Taxonomy" id="1042984"/>
    <lineage>
        <taxon>Bacteria</taxon>
        <taxon>Bacillati</taxon>
        <taxon>Actinomycetota</taxon>
        <taxon>Actinomycetes</taxon>
        <taxon>Kitasatosporales</taxon>
        <taxon>Streptomycetaceae</taxon>
        <taxon>Streptomyces</taxon>
    </lineage>
</organism>
<accession>A0A7W9Q647</accession>
<protein>
    <submittedName>
        <fullName evidence="2">Uncharacterized protein</fullName>
    </submittedName>
</protein>
<dbReference type="EMBL" id="JACHJL010000001">
    <property type="protein sequence ID" value="MBB5933262.1"/>
    <property type="molecule type" value="Genomic_DNA"/>
</dbReference>
<feature type="region of interest" description="Disordered" evidence="1">
    <location>
        <begin position="1"/>
        <end position="58"/>
    </location>
</feature>
<feature type="compositionally biased region" description="Polar residues" evidence="1">
    <location>
        <begin position="16"/>
        <end position="26"/>
    </location>
</feature>
<evidence type="ECO:0000256" key="1">
    <source>
        <dbReference type="SAM" id="MobiDB-lite"/>
    </source>
</evidence>